<proteinExistence type="inferred from homology"/>
<dbReference type="PANTHER" id="PTHR36175">
    <property type="entry name" value="CYANOPHYCINASE"/>
    <property type="match status" value="1"/>
</dbReference>
<evidence type="ECO:0000256" key="5">
    <source>
        <dbReference type="ARBA" id="ARBA00015719"/>
    </source>
</evidence>
<dbReference type="EC" id="3.4.15.6" evidence="4"/>
<dbReference type="CDD" id="cd03145">
    <property type="entry name" value="GAT1_cyanophycinase"/>
    <property type="match status" value="1"/>
</dbReference>
<reference evidence="9 10" key="1">
    <citation type="submission" date="2024-09" db="EMBL/GenBank/DDBJ databases">
        <authorList>
            <person name="Sun Q."/>
            <person name="Mori K."/>
        </authorList>
    </citation>
    <scope>NUCLEOTIDE SEQUENCE [LARGE SCALE GENOMIC DNA]</scope>
    <source>
        <strain evidence="9 10">CCM 7792</strain>
    </source>
</reference>
<dbReference type="EMBL" id="JBHLWP010000022">
    <property type="protein sequence ID" value="MFC0254303.1"/>
    <property type="molecule type" value="Genomic_DNA"/>
</dbReference>
<dbReference type="RefSeq" id="WP_379681564.1">
    <property type="nucleotide sequence ID" value="NZ_JBHLWP010000022.1"/>
</dbReference>
<evidence type="ECO:0000313" key="10">
    <source>
        <dbReference type="Proteomes" id="UP001589773"/>
    </source>
</evidence>
<dbReference type="SUPFAM" id="SSF52317">
    <property type="entry name" value="Class I glutamine amidotransferase-like"/>
    <property type="match status" value="1"/>
</dbReference>
<gene>
    <name evidence="9" type="ORF">ACFFJK_20625</name>
</gene>
<protein>
    <recommendedName>
        <fullName evidence="5">Cyanophycinase</fullName>
        <ecNumber evidence="4">3.4.15.6</ecNumber>
    </recommendedName>
</protein>
<dbReference type="Proteomes" id="UP001589773">
    <property type="component" value="Unassembled WGS sequence"/>
</dbReference>
<dbReference type="InterPro" id="IPR029062">
    <property type="entry name" value="Class_I_gatase-like"/>
</dbReference>
<evidence type="ECO:0000256" key="2">
    <source>
        <dbReference type="ARBA" id="ARBA00002039"/>
    </source>
</evidence>
<name>A0ABV6FL93_9BURK</name>
<sequence>MFQVVAHVVVQVAAKLATKLATKLIVRALLGVAILGSHPLGAAEAVQPKGSLVIIGGALRGDNAAVWERMVQLAGGKGARIAVFASASANPEKAGKFLVERFNQYGARAFFVPVAVRLSGTDYRAAADDPALAASVRTAGGVFFAGGDQGRITRALRRADGSNTRMLDALWDMYRRGGVIAGSSAGAAIMSSTMFGHPKPVHATLKLGLDDGKEITPGLGFIGDDVFIDQHLLVRGRFARMVPAMLKKGYKIGLGIDENTAMVVGPDRDVEVIGYRGALLVDLSRAVPQDGLQGGPLSVSNVRLSYLDNGDRFNLATRVFTPSQDKIDNKVDPGKPYYREPIFSADILGNSTVVDLMAKLIDSDQLDAIGLSLGSPHGAQPDLGFEFKLTRTDDSVGYMSSLTEFYSVYNMRLDVRPIVVPRPLYQYRQAGSLAVSSAGSGSGDSKADAAR</sequence>
<keyword evidence="7 9" id="KW-0378">Hydrolase</keyword>
<comment type="function">
    <text evidence="2">Exopeptidase that catalyzes the hydrolytic cleavage of multi-L-arginyl-poly-L-aspartic acid (cyanophycin; a water-insoluble reserve polymer) into aspartate-arginine dipeptides.</text>
</comment>
<dbReference type="InterPro" id="IPR005320">
    <property type="entry name" value="Peptidase_S51"/>
</dbReference>
<dbReference type="InterPro" id="IPR011811">
    <property type="entry name" value="Peptidase_S51_cyanophycinase"/>
</dbReference>
<evidence type="ECO:0000256" key="1">
    <source>
        <dbReference type="ARBA" id="ARBA00001092"/>
    </source>
</evidence>
<organism evidence="9 10">
    <name type="scientific">Massilia consociata</name>
    <dbReference type="NCBI Taxonomy" id="760117"/>
    <lineage>
        <taxon>Bacteria</taxon>
        <taxon>Pseudomonadati</taxon>
        <taxon>Pseudomonadota</taxon>
        <taxon>Betaproteobacteria</taxon>
        <taxon>Burkholderiales</taxon>
        <taxon>Oxalobacteraceae</taxon>
        <taxon>Telluria group</taxon>
        <taxon>Massilia</taxon>
    </lineage>
</organism>
<comment type="caution">
    <text evidence="9">The sequence shown here is derived from an EMBL/GenBank/DDBJ whole genome shotgun (WGS) entry which is preliminary data.</text>
</comment>
<evidence type="ECO:0000256" key="4">
    <source>
        <dbReference type="ARBA" id="ARBA00013115"/>
    </source>
</evidence>
<dbReference type="GO" id="GO:0004180">
    <property type="term" value="F:carboxypeptidase activity"/>
    <property type="evidence" value="ECO:0007669"/>
    <property type="project" value="UniProtKB-KW"/>
</dbReference>
<evidence type="ECO:0000256" key="6">
    <source>
        <dbReference type="ARBA" id="ARBA00022670"/>
    </source>
</evidence>
<keyword evidence="9" id="KW-0121">Carboxypeptidase</keyword>
<dbReference type="NCBIfam" id="TIGR02069">
    <property type="entry name" value="cyanophycinase"/>
    <property type="match status" value="1"/>
</dbReference>
<evidence type="ECO:0000256" key="7">
    <source>
        <dbReference type="ARBA" id="ARBA00022801"/>
    </source>
</evidence>
<dbReference type="PANTHER" id="PTHR36175:SF1">
    <property type="entry name" value="CYANOPHYCINASE"/>
    <property type="match status" value="1"/>
</dbReference>
<dbReference type="Pfam" id="PF03575">
    <property type="entry name" value="Peptidase_S51"/>
    <property type="match status" value="1"/>
</dbReference>
<dbReference type="GO" id="GO:0008241">
    <property type="term" value="F:peptidyl-dipeptidase activity"/>
    <property type="evidence" value="ECO:0007669"/>
    <property type="project" value="UniProtKB-EC"/>
</dbReference>
<keyword evidence="6" id="KW-0645">Protease</keyword>
<keyword evidence="10" id="KW-1185">Reference proteome</keyword>
<keyword evidence="8" id="KW-0720">Serine protease</keyword>
<evidence type="ECO:0000256" key="8">
    <source>
        <dbReference type="ARBA" id="ARBA00022825"/>
    </source>
</evidence>
<evidence type="ECO:0000256" key="3">
    <source>
        <dbReference type="ARBA" id="ARBA00006534"/>
    </source>
</evidence>
<comment type="similarity">
    <text evidence="3">Belongs to the peptidase S51 family.</text>
</comment>
<dbReference type="Gene3D" id="3.40.50.880">
    <property type="match status" value="1"/>
</dbReference>
<accession>A0ABV6FL93</accession>
<comment type="catalytic activity">
    <reaction evidence="1">
        <text>[L-4-(L-arginin-2-N-yl)aspartate](n) + H2O = [L-4-(L-arginin-2-N-yl)aspartate](n-1) + L-4-(L-arginin-2-N-yl)aspartate</text>
        <dbReference type="Rhea" id="RHEA:12845"/>
        <dbReference type="Rhea" id="RHEA-COMP:13728"/>
        <dbReference type="Rhea" id="RHEA-COMP:13734"/>
        <dbReference type="ChEBI" id="CHEBI:15377"/>
        <dbReference type="ChEBI" id="CHEBI:137986"/>
        <dbReference type="ChEBI" id="CHEBI:137991"/>
        <dbReference type="EC" id="3.4.15.6"/>
    </reaction>
</comment>
<evidence type="ECO:0000313" key="9">
    <source>
        <dbReference type="EMBL" id="MFC0254303.1"/>
    </source>
</evidence>